<organism evidence="1">
    <name type="scientific">Rhizophora mucronata</name>
    <name type="common">Asiatic mangrove</name>
    <dbReference type="NCBI Taxonomy" id="61149"/>
    <lineage>
        <taxon>Eukaryota</taxon>
        <taxon>Viridiplantae</taxon>
        <taxon>Streptophyta</taxon>
        <taxon>Embryophyta</taxon>
        <taxon>Tracheophyta</taxon>
        <taxon>Spermatophyta</taxon>
        <taxon>Magnoliopsida</taxon>
        <taxon>eudicotyledons</taxon>
        <taxon>Gunneridae</taxon>
        <taxon>Pentapetalae</taxon>
        <taxon>rosids</taxon>
        <taxon>fabids</taxon>
        <taxon>Malpighiales</taxon>
        <taxon>Rhizophoraceae</taxon>
        <taxon>Rhizophora</taxon>
    </lineage>
</organism>
<accession>A0A2P2PLL5</accession>
<reference evidence="1" key="1">
    <citation type="submission" date="2018-02" db="EMBL/GenBank/DDBJ databases">
        <title>Rhizophora mucronata_Transcriptome.</title>
        <authorList>
            <person name="Meera S.P."/>
            <person name="Sreeshan A."/>
            <person name="Augustine A."/>
        </authorList>
    </citation>
    <scope>NUCLEOTIDE SEQUENCE</scope>
    <source>
        <tissue evidence="1">Leaf</tissue>
    </source>
</reference>
<proteinExistence type="predicted"/>
<dbReference type="EMBL" id="GGEC01075138">
    <property type="protein sequence ID" value="MBX55622.1"/>
    <property type="molecule type" value="Transcribed_RNA"/>
</dbReference>
<protein>
    <submittedName>
        <fullName evidence="1">Uncharacterized protein</fullName>
    </submittedName>
</protein>
<sequence>MTNLNHRCRQKHIGTRLRMESKKEKTVSQIGEKLRTHNQFTIGCYFHLHFSLP</sequence>
<dbReference type="AlphaFoldDB" id="A0A2P2PLL5"/>
<evidence type="ECO:0000313" key="1">
    <source>
        <dbReference type="EMBL" id="MBX55622.1"/>
    </source>
</evidence>
<name>A0A2P2PLL5_RHIMU</name>